<dbReference type="EMBL" id="CP022743">
    <property type="protein sequence ID" value="ASU36549.1"/>
    <property type="molecule type" value="Genomic_DNA"/>
</dbReference>
<dbReference type="RefSeq" id="WP_094572553.1">
    <property type="nucleotide sequence ID" value="NZ_CP022743.1"/>
</dbReference>
<dbReference type="Proteomes" id="UP000215002">
    <property type="component" value="Chromosome"/>
</dbReference>
<dbReference type="KEGG" id="muc:MuYL_4666"/>
<keyword evidence="2" id="KW-1185">Reference proteome</keyword>
<protein>
    <submittedName>
        <fullName evidence="1">Uncharacterized protein</fullName>
    </submittedName>
</protein>
<evidence type="ECO:0000313" key="1">
    <source>
        <dbReference type="EMBL" id="ASU36549.1"/>
    </source>
</evidence>
<accession>A0A223P331</accession>
<sequence>MTSAQQIESQTNTLKTTEWDLLKMNFQGELNGLYYRKKKLINFFDLLYNMDAFFPAKMQLLKAGAKLTTQIRLLERLSGLADEDIQLGQSPGMDMNLMETFISKLMKNDVNKSYLALIVYLKTIEKNDIDAVTKLGHLATILNYRNFLVFLNQASLIFRY</sequence>
<gene>
    <name evidence="1" type="ORF">MuYL_4666</name>
</gene>
<reference evidence="1 2" key="1">
    <citation type="submission" date="2017-08" db="EMBL/GenBank/DDBJ databases">
        <title>Complete genome sequence of Mucilaginibacter sp. strain BJC16-A31.</title>
        <authorList>
            <consortium name="Henan University of Science and Technology"/>
            <person name="You X."/>
        </authorList>
    </citation>
    <scope>NUCLEOTIDE SEQUENCE [LARGE SCALE GENOMIC DNA]</scope>
    <source>
        <strain evidence="1 2">BJC16-A31</strain>
    </source>
</reference>
<evidence type="ECO:0000313" key="2">
    <source>
        <dbReference type="Proteomes" id="UP000215002"/>
    </source>
</evidence>
<organism evidence="1 2">
    <name type="scientific">Mucilaginibacter xinganensis</name>
    <dbReference type="NCBI Taxonomy" id="1234841"/>
    <lineage>
        <taxon>Bacteria</taxon>
        <taxon>Pseudomonadati</taxon>
        <taxon>Bacteroidota</taxon>
        <taxon>Sphingobacteriia</taxon>
        <taxon>Sphingobacteriales</taxon>
        <taxon>Sphingobacteriaceae</taxon>
        <taxon>Mucilaginibacter</taxon>
    </lineage>
</organism>
<name>A0A223P331_9SPHI</name>
<dbReference type="AlphaFoldDB" id="A0A223P331"/>
<proteinExistence type="predicted"/>